<organism evidence="15 16">
    <name type="scientific">Sphaeramia orbicularis</name>
    <name type="common">orbiculate cardinalfish</name>
    <dbReference type="NCBI Taxonomy" id="375764"/>
    <lineage>
        <taxon>Eukaryota</taxon>
        <taxon>Metazoa</taxon>
        <taxon>Chordata</taxon>
        <taxon>Craniata</taxon>
        <taxon>Vertebrata</taxon>
        <taxon>Euteleostomi</taxon>
        <taxon>Actinopterygii</taxon>
        <taxon>Neopterygii</taxon>
        <taxon>Teleostei</taxon>
        <taxon>Neoteleostei</taxon>
        <taxon>Acanthomorphata</taxon>
        <taxon>Gobiaria</taxon>
        <taxon>Kurtiformes</taxon>
        <taxon>Apogonoidei</taxon>
        <taxon>Apogonidae</taxon>
        <taxon>Apogoninae</taxon>
        <taxon>Sphaeramia</taxon>
    </lineage>
</organism>
<dbReference type="SMART" id="SM00184">
    <property type="entry name" value="RING"/>
    <property type="match status" value="2"/>
</dbReference>
<dbReference type="Gene3D" id="1.20.120.1750">
    <property type="match status" value="1"/>
</dbReference>
<dbReference type="Pfam" id="PF01485">
    <property type="entry name" value="IBR"/>
    <property type="match status" value="1"/>
</dbReference>
<dbReference type="GO" id="GO:0008270">
    <property type="term" value="F:zinc ion binding"/>
    <property type="evidence" value="ECO:0007669"/>
    <property type="project" value="UniProtKB-KW"/>
</dbReference>
<comment type="similarity">
    <text evidence="10">Belongs to the RBR family. RNF14 subfamily.</text>
</comment>
<dbReference type="InterPro" id="IPR044066">
    <property type="entry name" value="TRIAD_supradom"/>
</dbReference>
<dbReference type="InterPro" id="IPR016135">
    <property type="entry name" value="UBQ-conjugating_enzyme/RWD"/>
</dbReference>
<dbReference type="FunFam" id="3.30.40.10:FF:000137">
    <property type="entry name" value="RanBP-type and C3HC4-type zinc finger-containing protein 1"/>
    <property type="match status" value="1"/>
</dbReference>
<evidence type="ECO:0000256" key="1">
    <source>
        <dbReference type="ARBA" id="ARBA00001798"/>
    </source>
</evidence>
<dbReference type="Gene3D" id="2.20.25.20">
    <property type="match status" value="1"/>
</dbReference>
<evidence type="ECO:0000259" key="14">
    <source>
        <dbReference type="PROSITE" id="PS51873"/>
    </source>
</evidence>
<dbReference type="InterPro" id="IPR047548">
    <property type="entry name" value="Rcat_RBR_RNF14"/>
</dbReference>
<accession>A0A673CP08</accession>
<dbReference type="CDD" id="cd23820">
    <property type="entry name" value="RWD_RNF14"/>
    <property type="match status" value="1"/>
</dbReference>
<dbReference type="Gene3D" id="3.10.110.10">
    <property type="entry name" value="Ubiquitin Conjugating Enzyme"/>
    <property type="match status" value="1"/>
</dbReference>
<dbReference type="Ensembl" id="ENSSORT00005057303.1">
    <property type="protein sequence ID" value="ENSSORP00005056010.1"/>
    <property type="gene ID" value="ENSSORG00005024955.1"/>
</dbReference>
<evidence type="ECO:0000256" key="5">
    <source>
        <dbReference type="ARBA" id="ARBA00022723"/>
    </source>
</evidence>
<dbReference type="InParanoid" id="A0A673CP08"/>
<keyword evidence="7 11" id="KW-0863">Zinc-finger</keyword>
<evidence type="ECO:0000256" key="9">
    <source>
        <dbReference type="ARBA" id="ARBA00022833"/>
    </source>
</evidence>
<dbReference type="CDD" id="cd20354">
    <property type="entry name" value="Rcat_RBR_RNF14"/>
    <property type="match status" value="1"/>
</dbReference>
<evidence type="ECO:0000313" key="15">
    <source>
        <dbReference type="Ensembl" id="ENSSORP00005056010.1"/>
    </source>
</evidence>
<protein>
    <recommendedName>
        <fullName evidence="3">RBR-type E3 ubiquitin transferase</fullName>
        <ecNumber evidence="3">2.3.2.31</ecNumber>
    </recommendedName>
</protein>
<evidence type="ECO:0000256" key="7">
    <source>
        <dbReference type="ARBA" id="ARBA00022771"/>
    </source>
</evidence>
<dbReference type="SUPFAM" id="SSF57850">
    <property type="entry name" value="RING/U-box"/>
    <property type="match status" value="3"/>
</dbReference>
<reference evidence="15" key="2">
    <citation type="submission" date="2025-08" db="UniProtKB">
        <authorList>
            <consortium name="Ensembl"/>
        </authorList>
    </citation>
    <scope>IDENTIFICATION</scope>
</reference>
<dbReference type="SMART" id="SM00647">
    <property type="entry name" value="IBR"/>
    <property type="match status" value="2"/>
</dbReference>
<dbReference type="PROSITE" id="PS50908">
    <property type="entry name" value="RWD"/>
    <property type="match status" value="1"/>
</dbReference>
<reference evidence="15" key="3">
    <citation type="submission" date="2025-09" db="UniProtKB">
        <authorList>
            <consortium name="Ensembl"/>
        </authorList>
    </citation>
    <scope>IDENTIFICATION</scope>
</reference>
<feature type="domain" description="RWD" evidence="13">
    <location>
        <begin position="10"/>
        <end position="130"/>
    </location>
</feature>
<dbReference type="InterPro" id="IPR001841">
    <property type="entry name" value="Znf_RING"/>
</dbReference>
<dbReference type="InterPro" id="IPR006575">
    <property type="entry name" value="RWD_dom"/>
</dbReference>
<reference evidence="15" key="1">
    <citation type="submission" date="2019-06" db="EMBL/GenBank/DDBJ databases">
        <authorList>
            <consortium name="Wellcome Sanger Institute Data Sharing"/>
        </authorList>
    </citation>
    <scope>NUCLEOTIDE SEQUENCE [LARGE SCALE GENOMIC DNA]</scope>
</reference>
<evidence type="ECO:0000256" key="8">
    <source>
        <dbReference type="ARBA" id="ARBA00022786"/>
    </source>
</evidence>
<evidence type="ECO:0000256" key="3">
    <source>
        <dbReference type="ARBA" id="ARBA00012251"/>
    </source>
</evidence>
<evidence type="ECO:0000259" key="12">
    <source>
        <dbReference type="PROSITE" id="PS50089"/>
    </source>
</evidence>
<evidence type="ECO:0000256" key="4">
    <source>
        <dbReference type="ARBA" id="ARBA00022679"/>
    </source>
</evidence>
<keyword evidence="8" id="KW-0833">Ubl conjugation pathway</keyword>
<dbReference type="Pfam" id="PF05773">
    <property type="entry name" value="RWD"/>
    <property type="match status" value="1"/>
</dbReference>
<dbReference type="EC" id="2.3.2.31" evidence="3"/>
<evidence type="ECO:0000313" key="16">
    <source>
        <dbReference type="Proteomes" id="UP000472271"/>
    </source>
</evidence>
<dbReference type="CDD" id="cd20341">
    <property type="entry name" value="BRcat_RBR_RNF14"/>
    <property type="match status" value="1"/>
</dbReference>
<dbReference type="InterPro" id="IPR031128">
    <property type="entry name" value="RNF14_RING-HC_Zfn"/>
</dbReference>
<keyword evidence="6" id="KW-0677">Repeat</keyword>
<comment type="pathway">
    <text evidence="2">Protein modification; protein ubiquitination.</text>
</comment>
<dbReference type="InterPro" id="IPR002867">
    <property type="entry name" value="IBR_dom"/>
</dbReference>
<evidence type="ECO:0000256" key="2">
    <source>
        <dbReference type="ARBA" id="ARBA00004906"/>
    </source>
</evidence>
<dbReference type="PROSITE" id="PS50089">
    <property type="entry name" value="ZF_RING_2"/>
    <property type="match status" value="1"/>
</dbReference>
<keyword evidence="16" id="KW-1185">Reference proteome</keyword>
<dbReference type="GO" id="GO:0061630">
    <property type="term" value="F:ubiquitin protein ligase activity"/>
    <property type="evidence" value="ECO:0007669"/>
    <property type="project" value="UniProtKB-EC"/>
</dbReference>
<comment type="catalytic activity">
    <reaction evidence="1">
        <text>[E2 ubiquitin-conjugating enzyme]-S-ubiquitinyl-L-cysteine + [acceptor protein]-L-lysine = [E2 ubiquitin-conjugating enzyme]-L-cysteine + [acceptor protein]-N(6)-ubiquitinyl-L-lysine.</text>
        <dbReference type="EC" id="2.3.2.31"/>
    </reaction>
</comment>
<proteinExistence type="inferred from homology"/>
<dbReference type="InterPro" id="IPR013083">
    <property type="entry name" value="Znf_RING/FYVE/PHD"/>
</dbReference>
<dbReference type="PROSITE" id="PS00518">
    <property type="entry name" value="ZF_RING_1"/>
    <property type="match status" value="1"/>
</dbReference>
<dbReference type="PANTHER" id="PTHR11685">
    <property type="entry name" value="RBR FAMILY RING FINGER AND IBR DOMAIN-CONTAINING"/>
    <property type="match status" value="1"/>
</dbReference>
<evidence type="ECO:0000259" key="13">
    <source>
        <dbReference type="PROSITE" id="PS50908"/>
    </source>
</evidence>
<gene>
    <name evidence="15" type="primary">LOC115418264</name>
</gene>
<feature type="domain" description="RING-type" evidence="14">
    <location>
        <begin position="188"/>
        <end position="414"/>
    </location>
</feature>
<evidence type="ECO:0000256" key="6">
    <source>
        <dbReference type="ARBA" id="ARBA00022737"/>
    </source>
</evidence>
<dbReference type="Pfam" id="PF22191">
    <property type="entry name" value="IBR_1"/>
    <property type="match status" value="1"/>
</dbReference>
<evidence type="ECO:0000256" key="10">
    <source>
        <dbReference type="ARBA" id="ARBA00044508"/>
    </source>
</evidence>
<dbReference type="CDD" id="cd16628">
    <property type="entry name" value="RING-HC_RBR_RNF14"/>
    <property type="match status" value="1"/>
</dbReference>
<dbReference type="InterPro" id="IPR017907">
    <property type="entry name" value="Znf_RING_CS"/>
</dbReference>
<keyword evidence="4" id="KW-0808">Transferase</keyword>
<dbReference type="GO" id="GO:0016567">
    <property type="term" value="P:protein ubiquitination"/>
    <property type="evidence" value="ECO:0007669"/>
    <property type="project" value="InterPro"/>
</dbReference>
<dbReference type="AlphaFoldDB" id="A0A673CP08"/>
<dbReference type="SUPFAM" id="SSF54495">
    <property type="entry name" value="UBC-like"/>
    <property type="match status" value="1"/>
</dbReference>
<dbReference type="SMART" id="SM00591">
    <property type="entry name" value="RWD"/>
    <property type="match status" value="1"/>
</dbReference>
<feature type="domain" description="RING-type" evidence="12">
    <location>
        <begin position="192"/>
        <end position="238"/>
    </location>
</feature>
<name>A0A673CP08_9TELE</name>
<evidence type="ECO:0000256" key="11">
    <source>
        <dbReference type="PROSITE-ProRule" id="PRU00175"/>
    </source>
</evidence>
<sequence>MNSDSEEQEDELLALCSIYDSDEFIRNESKAAGEFRVSVELRKDFTVTLTEGETLTQYDLSFLPPLHLTFELPEDYPSTSPPSFTLTCCWLTQAQLSALGTQLIDLYQSTGGAVVLFSWVQFLKEEALGFLDIQTRLEIPSIEHSALFSNKENQTANLSTLILTPAQALLSQLLIHDATQKEKVFYTTVFDCGVCFMCWLGSECVQIPQCGHVFCRSCLTEFCRLQITEGNVRDITCPQADCDATPTPAQVRSLVGEELFNRFDRLLLQSTLDYMSDVSYCPRRSCGSVVIVEKSGSMAMCSVCSYAFCVLCKKTYHGTEDCQKMNKDRRRLLESRYGRCNLVVTMESRLSQEWIAVTCKNCPYCFSRIEKNGGCNRMTCSRCSRQFCWACLTKLTYENNHQHFSHDSPCTIWAWS</sequence>
<keyword evidence="9" id="KW-0862">Zinc</keyword>
<dbReference type="InterPro" id="IPR031127">
    <property type="entry name" value="E3_UB_ligase_RBR"/>
</dbReference>
<dbReference type="PROSITE" id="PS51873">
    <property type="entry name" value="TRIAD"/>
    <property type="match status" value="1"/>
</dbReference>
<keyword evidence="5" id="KW-0479">Metal-binding</keyword>
<dbReference type="Proteomes" id="UP000472271">
    <property type="component" value="Chromosome 4"/>
</dbReference>
<dbReference type="Gene3D" id="3.30.40.10">
    <property type="entry name" value="Zinc/RING finger domain, C3HC4 (zinc finger)"/>
    <property type="match status" value="1"/>
</dbReference>